<accession>A0ABY7GVS7</accession>
<evidence type="ECO:0000259" key="1">
    <source>
        <dbReference type="Pfam" id="PF02954"/>
    </source>
</evidence>
<proteinExistence type="predicted"/>
<dbReference type="Pfam" id="PF02954">
    <property type="entry name" value="HTH_8"/>
    <property type="match status" value="1"/>
</dbReference>
<evidence type="ECO:0000313" key="3">
    <source>
        <dbReference type="Proteomes" id="UP001164459"/>
    </source>
</evidence>
<dbReference type="InterPro" id="IPR009057">
    <property type="entry name" value="Homeodomain-like_sf"/>
</dbReference>
<feature type="domain" description="DNA binding HTH" evidence="1">
    <location>
        <begin position="37"/>
        <end position="74"/>
    </location>
</feature>
<keyword evidence="3" id="KW-1185">Reference proteome</keyword>
<dbReference type="SUPFAM" id="SSF46689">
    <property type="entry name" value="Homeodomain-like"/>
    <property type="match status" value="1"/>
</dbReference>
<dbReference type="InterPro" id="IPR002197">
    <property type="entry name" value="HTH_Fis"/>
</dbReference>
<dbReference type="EMBL" id="CP114040">
    <property type="protein sequence ID" value="WAS91073.1"/>
    <property type="molecule type" value="Genomic_DNA"/>
</dbReference>
<protein>
    <recommendedName>
        <fullName evidence="1">DNA binding HTH domain-containing protein</fullName>
    </recommendedName>
</protein>
<dbReference type="RefSeq" id="WP_269033437.1">
    <property type="nucleotide sequence ID" value="NZ_CP114040.1"/>
</dbReference>
<gene>
    <name evidence="2" type="ORF">O0S08_33210</name>
</gene>
<dbReference type="Proteomes" id="UP001164459">
    <property type="component" value="Chromosome"/>
</dbReference>
<organism evidence="2 3">
    <name type="scientific">Nannocystis punicea</name>
    <dbReference type="NCBI Taxonomy" id="2995304"/>
    <lineage>
        <taxon>Bacteria</taxon>
        <taxon>Pseudomonadati</taxon>
        <taxon>Myxococcota</taxon>
        <taxon>Polyangia</taxon>
        <taxon>Nannocystales</taxon>
        <taxon>Nannocystaceae</taxon>
        <taxon>Nannocystis</taxon>
    </lineage>
</organism>
<name>A0ABY7GVS7_9BACT</name>
<evidence type="ECO:0000313" key="2">
    <source>
        <dbReference type="EMBL" id="WAS91073.1"/>
    </source>
</evidence>
<dbReference type="Gene3D" id="1.10.10.60">
    <property type="entry name" value="Homeodomain-like"/>
    <property type="match status" value="1"/>
</dbReference>
<sequence>MSCRGSPLKLEGIILPVPASTEPEVSLAQLILDDFNLEKAERRLCAEALSSAGNIVGAAALLGITRHALKRRIIKLAIEWPPRNASRPSDAVNASAGLVR</sequence>
<reference evidence="2" key="1">
    <citation type="submission" date="2022-11" db="EMBL/GenBank/DDBJ databases">
        <title>Minimal conservation of predation-associated metabolite biosynthetic gene clusters underscores biosynthetic potential of Myxococcota including descriptions for ten novel species: Archangium lansinium sp. nov., Myxococcus landrumus sp. nov., Nannocystis bai.</title>
        <authorList>
            <person name="Ahearne A."/>
            <person name="Stevens C."/>
            <person name="Dowd S."/>
        </authorList>
    </citation>
    <scope>NUCLEOTIDE SEQUENCE</scope>
    <source>
        <strain evidence="2">Fl3</strain>
    </source>
</reference>